<protein>
    <submittedName>
        <fullName evidence="4">BRCA1-associated RING domain protein 1</fullName>
    </submittedName>
</protein>
<proteinExistence type="predicted"/>
<reference evidence="4 5" key="1">
    <citation type="journal article" date="2010" name="Science">
        <title>Genomic comparison of the ants Camponotus floridanus and Harpegnathos saltator.</title>
        <authorList>
            <person name="Bonasio R."/>
            <person name="Zhang G."/>
            <person name="Ye C."/>
            <person name="Mutti N.S."/>
            <person name="Fang X."/>
            <person name="Qin N."/>
            <person name="Donahue G."/>
            <person name="Yang P."/>
            <person name="Li Q."/>
            <person name="Li C."/>
            <person name="Zhang P."/>
            <person name="Huang Z."/>
            <person name="Berger S.L."/>
            <person name="Reinberg D."/>
            <person name="Wang J."/>
            <person name="Liebig J."/>
        </authorList>
    </citation>
    <scope>NUCLEOTIDE SEQUENCE [LARGE SCALE GENOMIC DNA]</scope>
    <source>
        <strain evidence="4 5">R22 G/1</strain>
    </source>
</reference>
<accession>E2BTC4</accession>
<dbReference type="Gene3D" id="1.25.40.20">
    <property type="entry name" value="Ankyrin repeat-containing domain"/>
    <property type="match status" value="1"/>
</dbReference>
<dbReference type="InParanoid" id="E2BTC4"/>
<dbReference type="Proteomes" id="UP000008237">
    <property type="component" value="Unassembled WGS sequence"/>
</dbReference>
<dbReference type="GO" id="GO:0070531">
    <property type="term" value="C:BRCA1-A complex"/>
    <property type="evidence" value="ECO:0007669"/>
    <property type="project" value="TreeGrafter"/>
</dbReference>
<dbReference type="OMA" id="NMPHIKT"/>
<evidence type="ECO:0000313" key="5">
    <source>
        <dbReference type="Proteomes" id="UP000008237"/>
    </source>
</evidence>
<sequence length="358" mass="40572">MAGADPNTKDNAGWTPLQEIVNYGHTELCEILLKGGAFPNTPGDENRRPLHDAVIYNRIEEAKLLLQYHADKDVYDKYGKSPLDYCRPEMNEMRRILMGSQKSPLLSEKSSELNHTLDRSFIVGQDKLVVLASNLKPENQKILNLVAAQHKFKVVTTDRSSVTHVIVEANRQNITKLTVDVMFTIVRGNWLLNSEWIALAGDMEDVSTMDLELFEISGAPILGVPRNARLNAECQKPRLFNNCFFHFALQANKEYRIDGLRLTKNDLVKLVKEGEGTVLIREPKPEDLNDASQMIPFHTADDSSHPLHRCTHYVIYIPGKGEPLIKYMMPHIKSLPLIWLIECIEKFTLVDPAFLGLS</sequence>
<dbReference type="InterPro" id="IPR036770">
    <property type="entry name" value="Ankyrin_rpt-contain_sf"/>
</dbReference>
<organism evidence="5">
    <name type="scientific">Harpegnathos saltator</name>
    <name type="common">Jerdon's jumping ant</name>
    <dbReference type="NCBI Taxonomy" id="610380"/>
    <lineage>
        <taxon>Eukaryota</taxon>
        <taxon>Metazoa</taxon>
        <taxon>Ecdysozoa</taxon>
        <taxon>Arthropoda</taxon>
        <taxon>Hexapoda</taxon>
        <taxon>Insecta</taxon>
        <taxon>Pterygota</taxon>
        <taxon>Neoptera</taxon>
        <taxon>Endopterygota</taxon>
        <taxon>Hymenoptera</taxon>
        <taxon>Apocrita</taxon>
        <taxon>Aculeata</taxon>
        <taxon>Formicoidea</taxon>
        <taxon>Formicidae</taxon>
        <taxon>Ponerinae</taxon>
        <taxon>Ponerini</taxon>
        <taxon>Harpegnathos</taxon>
    </lineage>
</organism>
<keyword evidence="2 3" id="KW-0040">ANK repeat</keyword>
<dbReference type="PROSITE" id="PS50088">
    <property type="entry name" value="ANK_REPEAT"/>
    <property type="match status" value="2"/>
</dbReference>
<keyword evidence="1" id="KW-0677">Repeat</keyword>
<dbReference type="GO" id="GO:0085020">
    <property type="term" value="P:protein K6-linked ubiquitination"/>
    <property type="evidence" value="ECO:0007669"/>
    <property type="project" value="TreeGrafter"/>
</dbReference>
<dbReference type="Pfam" id="PF12796">
    <property type="entry name" value="Ank_2"/>
    <property type="match status" value="1"/>
</dbReference>
<dbReference type="SUPFAM" id="SSF52113">
    <property type="entry name" value="BRCT domain"/>
    <property type="match status" value="1"/>
</dbReference>
<dbReference type="AlphaFoldDB" id="E2BTC4"/>
<keyword evidence="5" id="KW-1185">Reference proteome</keyword>
<dbReference type="STRING" id="610380.E2BTC4"/>
<name>E2BTC4_HARSA</name>
<evidence type="ECO:0000256" key="3">
    <source>
        <dbReference type="PROSITE-ProRule" id="PRU00023"/>
    </source>
</evidence>
<dbReference type="GO" id="GO:0031436">
    <property type="term" value="C:BRCA1-BARD1 complex"/>
    <property type="evidence" value="ECO:0007669"/>
    <property type="project" value="TreeGrafter"/>
</dbReference>
<gene>
    <name evidence="4" type="ORF">EAI_05792</name>
</gene>
<dbReference type="OrthoDB" id="2384350at2759"/>
<dbReference type="EMBL" id="GL450389">
    <property type="protein sequence ID" value="EFN81045.1"/>
    <property type="molecule type" value="Genomic_DNA"/>
</dbReference>
<dbReference type="PANTHER" id="PTHR24171:SF8">
    <property type="entry name" value="BRCA1-ASSOCIATED RING DOMAIN PROTEIN 1"/>
    <property type="match status" value="1"/>
</dbReference>
<dbReference type="CDD" id="cd17720">
    <property type="entry name" value="BRCT_Bard1_rpt2"/>
    <property type="match status" value="1"/>
</dbReference>
<dbReference type="InterPro" id="IPR002110">
    <property type="entry name" value="Ankyrin_rpt"/>
</dbReference>
<dbReference type="SMART" id="SM00248">
    <property type="entry name" value="ANK"/>
    <property type="match status" value="2"/>
</dbReference>
<dbReference type="SUPFAM" id="SSF48403">
    <property type="entry name" value="Ankyrin repeat"/>
    <property type="match status" value="1"/>
</dbReference>
<dbReference type="GO" id="GO:0004842">
    <property type="term" value="F:ubiquitin-protein transferase activity"/>
    <property type="evidence" value="ECO:0007669"/>
    <property type="project" value="TreeGrafter"/>
</dbReference>
<feature type="repeat" description="ANK" evidence="3">
    <location>
        <begin position="45"/>
        <end position="77"/>
    </location>
</feature>
<evidence type="ECO:0000256" key="1">
    <source>
        <dbReference type="ARBA" id="ARBA00022737"/>
    </source>
</evidence>
<dbReference type="Gene3D" id="3.40.50.10190">
    <property type="entry name" value="BRCT domain"/>
    <property type="match status" value="2"/>
</dbReference>
<dbReference type="PROSITE" id="PS50297">
    <property type="entry name" value="ANK_REP_REGION"/>
    <property type="match status" value="1"/>
</dbReference>
<evidence type="ECO:0000313" key="4">
    <source>
        <dbReference type="EMBL" id="EFN81045.1"/>
    </source>
</evidence>
<evidence type="ECO:0000256" key="2">
    <source>
        <dbReference type="ARBA" id="ARBA00023043"/>
    </source>
</evidence>
<dbReference type="InterPro" id="IPR036420">
    <property type="entry name" value="BRCT_dom_sf"/>
</dbReference>
<dbReference type="PANTHER" id="PTHR24171">
    <property type="entry name" value="ANKYRIN REPEAT DOMAIN-CONTAINING PROTEIN 39-RELATED"/>
    <property type="match status" value="1"/>
</dbReference>
<feature type="repeat" description="ANK" evidence="3">
    <location>
        <begin position="12"/>
        <end position="44"/>
    </location>
</feature>